<keyword evidence="1" id="KW-1015">Disulfide bond</keyword>
<evidence type="ECO:0000256" key="2">
    <source>
        <dbReference type="ARBA" id="ARBA00023180"/>
    </source>
</evidence>
<sequence length="231" mass="25372">MEFENLPFSQSNVTVHEKNGRITIKTPQSVELVSDLQNHILVKIPDIYHETTCGLCGNYNDNPSDDLQLPNGTMISDPDIVGPSWKLSDTESSCSDACDSTCQVCQSPMPEYTSDLYCGLLTHPGGPFSSYHHLVCPQKYYSLCMENLCGAEGQRWALCDALWAYDAACKEAGGMVVLWTNTTGCAYQCPQLSHYRQCANACSSLCPEISQMVPCPKDCEEGCQCTTGHLL</sequence>
<dbReference type="Proteomes" id="UP000295070">
    <property type="component" value="Chromosome 6"/>
</dbReference>
<organism evidence="4 5">
    <name type="scientific">Perca flavescens</name>
    <name type="common">American yellow perch</name>
    <name type="synonym">Morone flavescens</name>
    <dbReference type="NCBI Taxonomy" id="8167"/>
    <lineage>
        <taxon>Eukaryota</taxon>
        <taxon>Metazoa</taxon>
        <taxon>Chordata</taxon>
        <taxon>Craniata</taxon>
        <taxon>Vertebrata</taxon>
        <taxon>Euteleostomi</taxon>
        <taxon>Actinopterygii</taxon>
        <taxon>Neopterygii</taxon>
        <taxon>Teleostei</taxon>
        <taxon>Neoteleostei</taxon>
        <taxon>Acanthomorphata</taxon>
        <taxon>Eupercaria</taxon>
        <taxon>Perciformes</taxon>
        <taxon>Percoidei</taxon>
        <taxon>Percidae</taxon>
        <taxon>Percinae</taxon>
        <taxon>Perca</taxon>
    </lineage>
</organism>
<dbReference type="Pfam" id="PF08742">
    <property type="entry name" value="C8"/>
    <property type="match status" value="1"/>
</dbReference>
<accession>A0A484DBN5</accession>
<dbReference type="GO" id="GO:0005615">
    <property type="term" value="C:extracellular space"/>
    <property type="evidence" value="ECO:0007669"/>
    <property type="project" value="TreeGrafter"/>
</dbReference>
<dbReference type="SUPFAM" id="SSF57567">
    <property type="entry name" value="Serine protease inhibitors"/>
    <property type="match status" value="1"/>
</dbReference>
<dbReference type="InterPro" id="IPR002919">
    <property type="entry name" value="TIL_dom"/>
</dbReference>
<evidence type="ECO:0000313" key="4">
    <source>
        <dbReference type="EMBL" id="TDH12000.1"/>
    </source>
</evidence>
<dbReference type="InterPro" id="IPR050780">
    <property type="entry name" value="Mucin_vWF_Thrombospondin_sf"/>
</dbReference>
<dbReference type="STRING" id="8167.A0A484DBN5"/>
<comment type="caution">
    <text evidence="4">The sequence shown here is derived from an EMBL/GenBank/DDBJ whole genome shotgun (WGS) entry which is preliminary data.</text>
</comment>
<evidence type="ECO:0000259" key="3">
    <source>
        <dbReference type="PROSITE" id="PS51233"/>
    </source>
</evidence>
<dbReference type="EMBL" id="SCKG01000006">
    <property type="protein sequence ID" value="TDH12000.1"/>
    <property type="molecule type" value="Genomic_DNA"/>
</dbReference>
<dbReference type="SMART" id="SM00832">
    <property type="entry name" value="C8"/>
    <property type="match status" value="1"/>
</dbReference>
<dbReference type="CDD" id="cd19941">
    <property type="entry name" value="TIL"/>
    <property type="match status" value="1"/>
</dbReference>
<dbReference type="PANTHER" id="PTHR11339:SF244">
    <property type="entry name" value="IGGFC-BINDING PROTEIN"/>
    <property type="match status" value="1"/>
</dbReference>
<dbReference type="PROSITE" id="PS51233">
    <property type="entry name" value="VWFD"/>
    <property type="match status" value="1"/>
</dbReference>
<gene>
    <name evidence="4" type="ORF">EPR50_G00066190</name>
</gene>
<dbReference type="GO" id="GO:0031012">
    <property type="term" value="C:extracellular matrix"/>
    <property type="evidence" value="ECO:0007669"/>
    <property type="project" value="TreeGrafter"/>
</dbReference>
<dbReference type="InterPro" id="IPR001846">
    <property type="entry name" value="VWF_type-D"/>
</dbReference>
<dbReference type="Pfam" id="PF00094">
    <property type="entry name" value="VWD"/>
    <property type="match status" value="1"/>
</dbReference>
<dbReference type="Gene3D" id="2.10.25.10">
    <property type="entry name" value="Laminin"/>
    <property type="match status" value="1"/>
</dbReference>
<protein>
    <recommendedName>
        <fullName evidence="3">VWFD domain-containing protein</fullName>
    </recommendedName>
</protein>
<dbReference type="Pfam" id="PF01826">
    <property type="entry name" value="TIL"/>
    <property type="match status" value="1"/>
</dbReference>
<feature type="domain" description="VWFD" evidence="3">
    <location>
        <begin position="1"/>
        <end position="95"/>
    </location>
</feature>
<proteinExistence type="predicted"/>
<keyword evidence="5" id="KW-1185">Reference proteome</keyword>
<evidence type="ECO:0000313" key="5">
    <source>
        <dbReference type="Proteomes" id="UP000295070"/>
    </source>
</evidence>
<keyword evidence="2" id="KW-0325">Glycoprotein</keyword>
<dbReference type="AlphaFoldDB" id="A0A484DBN5"/>
<dbReference type="InterPro" id="IPR036084">
    <property type="entry name" value="Ser_inhib-like_sf"/>
</dbReference>
<dbReference type="PANTHER" id="PTHR11339">
    <property type="entry name" value="EXTRACELLULAR MATRIX GLYCOPROTEIN RELATED"/>
    <property type="match status" value="1"/>
</dbReference>
<evidence type="ECO:0000256" key="1">
    <source>
        <dbReference type="ARBA" id="ARBA00023157"/>
    </source>
</evidence>
<name>A0A484DBN5_PERFV</name>
<reference evidence="4 5" key="1">
    <citation type="submission" date="2019-01" db="EMBL/GenBank/DDBJ databases">
        <title>A chromosome-scale genome assembly of the yellow perch, Perca flavescens.</title>
        <authorList>
            <person name="Feron R."/>
            <person name="Morvezen R."/>
            <person name="Bestin A."/>
            <person name="Haffray P."/>
            <person name="Klopp C."/>
            <person name="Zahm M."/>
            <person name="Cabau C."/>
            <person name="Roques C."/>
            <person name="Donnadieu C."/>
            <person name="Bouchez O."/>
            <person name="Christie M."/>
            <person name="Larson W."/>
            <person name="Guiguen Y."/>
        </authorList>
    </citation>
    <scope>NUCLEOTIDE SEQUENCE [LARGE SCALE GENOMIC DNA]</scope>
    <source>
        <strain evidence="4">YP-PL-M2</strain>
        <tissue evidence="4">Blood</tissue>
    </source>
</reference>
<dbReference type="InterPro" id="IPR014853">
    <property type="entry name" value="VWF/SSPO/ZAN-like_Cys-rich_dom"/>
</dbReference>